<dbReference type="Proteomes" id="UP000314294">
    <property type="component" value="Unassembled WGS sequence"/>
</dbReference>
<organism evidence="2 3">
    <name type="scientific">Liparis tanakae</name>
    <name type="common">Tanaka's snailfish</name>
    <dbReference type="NCBI Taxonomy" id="230148"/>
    <lineage>
        <taxon>Eukaryota</taxon>
        <taxon>Metazoa</taxon>
        <taxon>Chordata</taxon>
        <taxon>Craniata</taxon>
        <taxon>Vertebrata</taxon>
        <taxon>Euteleostomi</taxon>
        <taxon>Actinopterygii</taxon>
        <taxon>Neopterygii</taxon>
        <taxon>Teleostei</taxon>
        <taxon>Neoteleostei</taxon>
        <taxon>Acanthomorphata</taxon>
        <taxon>Eupercaria</taxon>
        <taxon>Perciformes</taxon>
        <taxon>Cottioidei</taxon>
        <taxon>Cottales</taxon>
        <taxon>Liparidae</taxon>
        <taxon>Liparis</taxon>
    </lineage>
</organism>
<protein>
    <submittedName>
        <fullName evidence="2">Uncharacterized protein</fullName>
    </submittedName>
</protein>
<evidence type="ECO:0000256" key="1">
    <source>
        <dbReference type="SAM" id="Phobius"/>
    </source>
</evidence>
<evidence type="ECO:0000313" key="3">
    <source>
        <dbReference type="Proteomes" id="UP000314294"/>
    </source>
</evidence>
<comment type="caution">
    <text evidence="2">The sequence shown here is derived from an EMBL/GenBank/DDBJ whole genome shotgun (WGS) entry which is preliminary data.</text>
</comment>
<feature type="transmembrane region" description="Helical" evidence="1">
    <location>
        <begin position="49"/>
        <end position="72"/>
    </location>
</feature>
<keyword evidence="1" id="KW-0472">Membrane</keyword>
<proteinExistence type="predicted"/>
<name>A0A4Z2IW84_9TELE</name>
<reference evidence="2 3" key="1">
    <citation type="submission" date="2019-03" db="EMBL/GenBank/DDBJ databases">
        <title>First draft genome of Liparis tanakae, snailfish: a comprehensive survey of snailfish specific genes.</title>
        <authorList>
            <person name="Kim W."/>
            <person name="Song I."/>
            <person name="Jeong J.-H."/>
            <person name="Kim D."/>
            <person name="Kim S."/>
            <person name="Ryu S."/>
            <person name="Song J.Y."/>
            <person name="Lee S.K."/>
        </authorList>
    </citation>
    <scope>NUCLEOTIDE SEQUENCE [LARGE SCALE GENOMIC DNA]</scope>
    <source>
        <tissue evidence="2">Muscle</tissue>
    </source>
</reference>
<accession>A0A4Z2IW84</accession>
<keyword evidence="1" id="KW-0812">Transmembrane</keyword>
<feature type="transmembrane region" description="Helical" evidence="1">
    <location>
        <begin position="92"/>
        <end position="113"/>
    </location>
</feature>
<keyword evidence="1" id="KW-1133">Transmembrane helix</keyword>
<evidence type="ECO:0000313" key="2">
    <source>
        <dbReference type="EMBL" id="TNN82146.1"/>
    </source>
</evidence>
<dbReference type="EMBL" id="SRLO01000041">
    <property type="protein sequence ID" value="TNN82146.1"/>
    <property type="molecule type" value="Genomic_DNA"/>
</dbReference>
<dbReference type="AlphaFoldDB" id="A0A4Z2IW84"/>
<keyword evidence="3" id="KW-1185">Reference proteome</keyword>
<gene>
    <name evidence="2" type="ORF">EYF80_007514</name>
</gene>
<sequence length="135" mass="14525">MEGLSSSPLANFNTSYLVTSCNSDAAGIMWTLSAFCPSRQRDRTRFLDVGFLVGRVLILVFCLLVRAVFLSLDQCHGLEHYPQTLKQRTYSQNSTTALVLGLSFGVVGASFTVSVKTSPSDALVPLVAMVTVSVG</sequence>